<keyword evidence="4" id="KW-1185">Reference proteome</keyword>
<evidence type="ECO:0000259" key="2">
    <source>
        <dbReference type="PROSITE" id="PS50975"/>
    </source>
</evidence>
<dbReference type="AlphaFoldDB" id="A0A8S1L5L0"/>
<dbReference type="GO" id="GO:0005524">
    <property type="term" value="F:ATP binding"/>
    <property type="evidence" value="ECO:0007669"/>
    <property type="project" value="UniProtKB-UniRule"/>
</dbReference>
<dbReference type="PROSITE" id="PS50975">
    <property type="entry name" value="ATP_GRASP"/>
    <property type="match status" value="1"/>
</dbReference>
<dbReference type="InterPro" id="IPR013651">
    <property type="entry name" value="ATP-grasp_RimK-type"/>
</dbReference>
<reference evidence="3" key="1">
    <citation type="submission" date="2021-01" db="EMBL/GenBank/DDBJ databases">
        <authorList>
            <consortium name="Genoscope - CEA"/>
            <person name="William W."/>
        </authorList>
    </citation>
    <scope>NUCLEOTIDE SEQUENCE</scope>
</reference>
<feature type="domain" description="ATP-grasp" evidence="2">
    <location>
        <begin position="121"/>
        <end position="309"/>
    </location>
</feature>
<name>A0A8S1L5L0_9CILI</name>
<dbReference type="GO" id="GO:0016879">
    <property type="term" value="F:ligase activity, forming carbon-nitrogen bonds"/>
    <property type="evidence" value="ECO:0007669"/>
    <property type="project" value="TreeGrafter"/>
</dbReference>
<dbReference type="PANTHER" id="PTHR21621">
    <property type="entry name" value="RIBOSOMAL PROTEIN S6 MODIFICATION PROTEIN"/>
    <property type="match status" value="1"/>
</dbReference>
<evidence type="ECO:0000313" key="4">
    <source>
        <dbReference type="Proteomes" id="UP000692954"/>
    </source>
</evidence>
<accession>A0A8S1L5L0</accession>
<evidence type="ECO:0000256" key="1">
    <source>
        <dbReference type="PROSITE-ProRule" id="PRU00409"/>
    </source>
</evidence>
<protein>
    <recommendedName>
        <fullName evidence="2">ATP-grasp domain-containing protein</fullName>
    </recommendedName>
</protein>
<evidence type="ECO:0000313" key="3">
    <source>
        <dbReference type="EMBL" id="CAD8063158.1"/>
    </source>
</evidence>
<dbReference type="GO" id="GO:0046872">
    <property type="term" value="F:metal ion binding"/>
    <property type="evidence" value="ECO:0007669"/>
    <property type="project" value="InterPro"/>
</dbReference>
<dbReference type="Pfam" id="PF08443">
    <property type="entry name" value="RimK"/>
    <property type="match status" value="1"/>
</dbReference>
<dbReference type="PANTHER" id="PTHR21621:SF0">
    <property type="entry name" value="BETA-CITRYLGLUTAMATE SYNTHASE B-RELATED"/>
    <property type="match status" value="1"/>
</dbReference>
<gene>
    <name evidence="3" type="ORF">PSON_ATCC_30995.1.T0170265</name>
</gene>
<dbReference type="InterPro" id="IPR011761">
    <property type="entry name" value="ATP-grasp"/>
</dbReference>
<comment type="caution">
    <text evidence="3">The sequence shown here is derived from an EMBL/GenBank/DDBJ whole genome shotgun (WGS) entry which is preliminary data.</text>
</comment>
<organism evidence="3 4">
    <name type="scientific">Paramecium sonneborni</name>
    <dbReference type="NCBI Taxonomy" id="65129"/>
    <lineage>
        <taxon>Eukaryota</taxon>
        <taxon>Sar</taxon>
        <taxon>Alveolata</taxon>
        <taxon>Ciliophora</taxon>
        <taxon>Intramacronucleata</taxon>
        <taxon>Oligohymenophorea</taxon>
        <taxon>Peniculida</taxon>
        <taxon>Parameciidae</taxon>
        <taxon>Paramecium</taxon>
    </lineage>
</organism>
<dbReference type="EMBL" id="CAJJDN010000017">
    <property type="protein sequence ID" value="CAD8063158.1"/>
    <property type="molecule type" value="Genomic_DNA"/>
</dbReference>
<dbReference type="OrthoDB" id="283371at2759"/>
<keyword evidence="1" id="KW-0547">Nucleotide-binding</keyword>
<proteinExistence type="predicted"/>
<sequence>MINSVIKCIFQIRQPKVLYMINPDPIFYAEMDDLIINELTQQNAQVQRVNLQDISFTAGNEFKFFINNELIDFDAFLAYGYMNPKHYLDYLYINQAVHASGRTTLHKPETEHILYNKLLQYINFSKYKIPFPKIGVAFSINSFKQVINQFDEEAIMKDVHGYSGIGVHLTHCRNNSVEMYSRALWKQEQQISQVYINDSPGKSVRVLVMGGKAVSVAEFKFSKNFKSVGLSEEASVESLMNSEKKDIYFNLAEQACQAIDENLTVGGVDILDSKIFGLQVLEINSCPEMCDSISATNLPLLEYFGQAFLKKIKN</sequence>
<keyword evidence="1" id="KW-0067">ATP-binding</keyword>
<dbReference type="GO" id="GO:0005737">
    <property type="term" value="C:cytoplasm"/>
    <property type="evidence" value="ECO:0007669"/>
    <property type="project" value="TreeGrafter"/>
</dbReference>
<dbReference type="Proteomes" id="UP000692954">
    <property type="component" value="Unassembled WGS sequence"/>
</dbReference>